<dbReference type="Gene3D" id="3.30.930.10">
    <property type="entry name" value="Bira Bifunctional Protein, Domain 2"/>
    <property type="match status" value="1"/>
</dbReference>
<dbReference type="GO" id="GO:0016874">
    <property type="term" value="F:ligase activity"/>
    <property type="evidence" value="ECO:0007669"/>
    <property type="project" value="UniProtKB-KW"/>
</dbReference>
<dbReference type="Pfam" id="PF03099">
    <property type="entry name" value="BPL_LplA_LipB"/>
    <property type="match status" value="1"/>
</dbReference>
<reference evidence="6" key="1">
    <citation type="journal article" date="2019" name="Int. J. Syst. Evol. Microbiol.">
        <title>The Global Catalogue of Microorganisms (GCM) 10K type strain sequencing project: providing services to taxonomists for standard genome sequencing and annotation.</title>
        <authorList>
            <consortium name="The Broad Institute Genomics Platform"/>
            <consortium name="The Broad Institute Genome Sequencing Center for Infectious Disease"/>
            <person name="Wu L."/>
            <person name="Ma J."/>
        </authorList>
    </citation>
    <scope>NUCLEOTIDE SEQUENCE [LARGE SCALE GENOMIC DNA]</scope>
    <source>
        <strain evidence="6">CCM 7403</strain>
    </source>
</reference>
<dbReference type="InterPro" id="IPR045864">
    <property type="entry name" value="aa-tRNA-synth_II/BPL/LPL"/>
</dbReference>
<proteinExistence type="predicted"/>
<keyword evidence="6" id="KW-1185">Reference proteome</keyword>
<accession>A0ABQ1QH39</accession>
<dbReference type="Gene3D" id="2.30.30.100">
    <property type="match status" value="1"/>
</dbReference>
<name>A0ABQ1QH39_9ACTN</name>
<feature type="domain" description="BPL/LPL catalytic" evidence="4">
    <location>
        <begin position="12"/>
        <end position="198"/>
    </location>
</feature>
<dbReference type="Pfam" id="PF02237">
    <property type="entry name" value="BPL_C"/>
    <property type="match status" value="1"/>
</dbReference>
<dbReference type="PANTHER" id="PTHR12835:SF5">
    <property type="entry name" value="BIOTIN--PROTEIN LIGASE"/>
    <property type="match status" value="1"/>
</dbReference>
<evidence type="ECO:0000259" key="4">
    <source>
        <dbReference type="PROSITE" id="PS51733"/>
    </source>
</evidence>
<dbReference type="EMBL" id="BMCK01000005">
    <property type="protein sequence ID" value="GGD27532.1"/>
    <property type="molecule type" value="Genomic_DNA"/>
</dbReference>
<evidence type="ECO:0000256" key="1">
    <source>
        <dbReference type="ARBA" id="ARBA00022598"/>
    </source>
</evidence>
<dbReference type="Proteomes" id="UP000630594">
    <property type="component" value="Unassembled WGS sequence"/>
</dbReference>
<dbReference type="PROSITE" id="PS51733">
    <property type="entry name" value="BPL_LPL_CATALYTIC"/>
    <property type="match status" value="1"/>
</dbReference>
<dbReference type="PANTHER" id="PTHR12835">
    <property type="entry name" value="BIOTIN PROTEIN LIGASE"/>
    <property type="match status" value="1"/>
</dbReference>
<evidence type="ECO:0000313" key="6">
    <source>
        <dbReference type="Proteomes" id="UP000630594"/>
    </source>
</evidence>
<protein>
    <recommendedName>
        <fullName evidence="3">biotin--[biotin carboxyl-carrier protein] ligase</fullName>
        <ecNumber evidence="3">6.3.4.15</ecNumber>
    </recommendedName>
</protein>
<comment type="caution">
    <text evidence="5">The sequence shown here is derived from an EMBL/GenBank/DDBJ whole genome shotgun (WGS) entry which is preliminary data.</text>
</comment>
<keyword evidence="1 5" id="KW-0436">Ligase</keyword>
<dbReference type="EC" id="6.3.4.15" evidence="3"/>
<keyword evidence="2" id="KW-0092">Biotin</keyword>
<dbReference type="NCBIfam" id="TIGR00121">
    <property type="entry name" value="birA_ligase"/>
    <property type="match status" value="1"/>
</dbReference>
<dbReference type="CDD" id="cd16442">
    <property type="entry name" value="BPL"/>
    <property type="match status" value="1"/>
</dbReference>
<sequence>MPMSDASAPRPALDPEQFLTLPAPLHVEIVEETGSTNALAAERARAGAPEGLVVVAEHQTAGRGRLDRVWEARPGLGLTFSIVLRPDLPITAWTWIPLLTGYALHAALADRIPEVMLKWPNDVLVGDHKISGILVERIETPEGPAAIIGVGLNVNQGLDDLPTETATSLRVELGETFDRGDLLVQFLGSFRALLPLLEQPDVLRAAYVDVCSTVGRTVDVHLPGGETVRGEVLDLDQYGALVLSTGEGTFTAHAGDVVHVRPAT</sequence>
<organism evidence="5 6">
    <name type="scientific">Nocardioides daphniae</name>
    <dbReference type="NCBI Taxonomy" id="402297"/>
    <lineage>
        <taxon>Bacteria</taxon>
        <taxon>Bacillati</taxon>
        <taxon>Actinomycetota</taxon>
        <taxon>Actinomycetes</taxon>
        <taxon>Propionibacteriales</taxon>
        <taxon>Nocardioidaceae</taxon>
        <taxon>Nocardioides</taxon>
    </lineage>
</organism>
<evidence type="ECO:0000256" key="2">
    <source>
        <dbReference type="ARBA" id="ARBA00023267"/>
    </source>
</evidence>
<evidence type="ECO:0000313" key="5">
    <source>
        <dbReference type="EMBL" id="GGD27532.1"/>
    </source>
</evidence>
<dbReference type="InterPro" id="IPR004408">
    <property type="entry name" value="Biotin_CoA_COase_ligase"/>
</dbReference>
<evidence type="ECO:0000256" key="3">
    <source>
        <dbReference type="ARBA" id="ARBA00024227"/>
    </source>
</evidence>
<dbReference type="InterPro" id="IPR004143">
    <property type="entry name" value="BPL_LPL_catalytic"/>
</dbReference>
<dbReference type="SUPFAM" id="SSF55681">
    <property type="entry name" value="Class II aaRS and biotin synthetases"/>
    <property type="match status" value="1"/>
</dbReference>
<gene>
    <name evidence="5" type="ORF">GCM10007231_28730</name>
</gene>
<dbReference type="InterPro" id="IPR003142">
    <property type="entry name" value="BPL_C"/>
</dbReference>